<sequence>MNCKKIVKEVDKQIAPKLAEIEDQIVYNQAKAITSISR</sequence>
<dbReference type="Proteomes" id="UP000017243">
    <property type="component" value="Unassembled WGS sequence"/>
</dbReference>
<evidence type="ECO:0000313" key="1">
    <source>
        <dbReference type="EMBL" id="CDI42944.1"/>
    </source>
</evidence>
<proteinExistence type="predicted"/>
<protein>
    <submittedName>
        <fullName evidence="1">Hypothetical cytosolic protein</fullName>
    </submittedName>
</protein>
<evidence type="ECO:0000313" key="2">
    <source>
        <dbReference type="Proteomes" id="UP000017243"/>
    </source>
</evidence>
<dbReference type="AlphaFoldDB" id="U4QMB2"/>
<name>U4QMB2_LACHE</name>
<organism evidence="1 2">
    <name type="scientific">Lactobacillus helveticus CIRM-BIA 953</name>
    <dbReference type="NCBI Taxonomy" id="1226335"/>
    <lineage>
        <taxon>Bacteria</taxon>
        <taxon>Bacillati</taxon>
        <taxon>Bacillota</taxon>
        <taxon>Bacilli</taxon>
        <taxon>Lactobacillales</taxon>
        <taxon>Lactobacillaceae</taxon>
        <taxon>Lactobacillus</taxon>
    </lineage>
</organism>
<reference evidence="1 2" key="1">
    <citation type="submission" date="2013-09" db="EMBL/GenBank/DDBJ databases">
        <title>Draft Genome Sequence of five Lactobacillus helveticus strains CIRM-BIA 101T, 103, 104, 951 and 953 isolated from milk product.</title>
        <authorList>
            <person name="Valence F."/>
            <person name="Chuat V."/>
            <person name="Ma L."/>
            <person name="Creno S."/>
            <person name="Falentin H."/>
            <person name="Lortal S."/>
            <person name="Bizet C."/>
            <person name="Clermont D."/>
            <person name="Loux V."/>
            <person name="Bouchier C."/>
            <person name="Cousin S."/>
        </authorList>
    </citation>
    <scope>NUCLEOTIDE SEQUENCE [LARGE SCALE GENOMIC DNA]</scope>
    <source>
        <strain evidence="1 2">CIRM-BIA 953</strain>
    </source>
</reference>
<dbReference type="EMBL" id="CBUH010000134">
    <property type="protein sequence ID" value="CDI42944.1"/>
    <property type="molecule type" value="Genomic_DNA"/>
</dbReference>
<comment type="caution">
    <text evidence="1">The sequence shown here is derived from an EMBL/GenBank/DDBJ whole genome shotgun (WGS) entry which is preliminary data.</text>
</comment>
<accession>U4QMB2</accession>
<gene>
    <name evidence="1" type="ORF">LHCIRMBIA953_02180</name>
</gene>